<dbReference type="AlphaFoldDB" id="A0A0R2JID5"/>
<dbReference type="InterPro" id="IPR008462">
    <property type="entry name" value="CsbD"/>
</dbReference>
<dbReference type="SUPFAM" id="SSF69047">
    <property type="entry name" value="Hypothetical protein YjbJ"/>
    <property type="match status" value="1"/>
</dbReference>
<evidence type="ECO:0000256" key="2">
    <source>
        <dbReference type="SAM" id="MobiDB-lite"/>
    </source>
</evidence>
<dbReference type="STRING" id="1616.IV73_GL000110"/>
<evidence type="ECO:0000313" key="5">
    <source>
        <dbReference type="Proteomes" id="UP000051655"/>
    </source>
</evidence>
<feature type="compositionally biased region" description="Basic and acidic residues" evidence="2">
    <location>
        <begin position="1"/>
        <end position="11"/>
    </location>
</feature>
<feature type="region of interest" description="Disordered" evidence="2">
    <location>
        <begin position="1"/>
        <end position="41"/>
    </location>
</feature>
<accession>A0A0R2JID5</accession>
<dbReference type="OrthoDB" id="2149535at2"/>
<protein>
    <recommendedName>
        <fullName evidence="3">CsbD-like domain-containing protein</fullName>
    </recommendedName>
</protein>
<dbReference type="Proteomes" id="UP000051655">
    <property type="component" value="Unassembled WGS sequence"/>
</dbReference>
<organism evidence="4 5">
    <name type="scientific">Weissella kandleri</name>
    <dbReference type="NCBI Taxonomy" id="1616"/>
    <lineage>
        <taxon>Bacteria</taxon>
        <taxon>Bacillati</taxon>
        <taxon>Bacillota</taxon>
        <taxon>Bacilli</taxon>
        <taxon>Lactobacillales</taxon>
        <taxon>Lactobacillaceae</taxon>
        <taxon>Weissella</taxon>
    </lineage>
</organism>
<dbReference type="PATRIC" id="fig|1616.3.peg.113"/>
<comment type="similarity">
    <text evidence="1">Belongs to the UPF0337 (CsbD) family.</text>
</comment>
<name>A0A0R2JID5_9LACO</name>
<evidence type="ECO:0000259" key="3">
    <source>
        <dbReference type="Pfam" id="PF05532"/>
    </source>
</evidence>
<feature type="domain" description="CsbD-like" evidence="3">
    <location>
        <begin position="5"/>
        <end position="57"/>
    </location>
</feature>
<proteinExistence type="inferred from homology"/>
<dbReference type="Pfam" id="PF05532">
    <property type="entry name" value="CsbD"/>
    <property type="match status" value="1"/>
</dbReference>
<dbReference type="Gene3D" id="1.10.1470.10">
    <property type="entry name" value="YjbJ"/>
    <property type="match status" value="1"/>
</dbReference>
<comment type="caution">
    <text evidence="4">The sequence shown here is derived from an EMBL/GenBank/DDBJ whole genome shotgun (WGS) entry which is preliminary data.</text>
</comment>
<gene>
    <name evidence="4" type="ORF">IV73_GL000110</name>
</gene>
<reference evidence="4 5" key="1">
    <citation type="journal article" date="2015" name="Genome Announc.">
        <title>Expanding the biotechnology potential of lactobacilli through comparative genomics of 213 strains and associated genera.</title>
        <authorList>
            <person name="Sun Z."/>
            <person name="Harris H.M."/>
            <person name="McCann A."/>
            <person name="Guo C."/>
            <person name="Argimon S."/>
            <person name="Zhang W."/>
            <person name="Yang X."/>
            <person name="Jeffery I.B."/>
            <person name="Cooney J.C."/>
            <person name="Kagawa T.F."/>
            <person name="Liu W."/>
            <person name="Song Y."/>
            <person name="Salvetti E."/>
            <person name="Wrobel A."/>
            <person name="Rasinkangas P."/>
            <person name="Parkhill J."/>
            <person name="Rea M.C."/>
            <person name="O'Sullivan O."/>
            <person name="Ritari J."/>
            <person name="Douillard F.P."/>
            <person name="Paul Ross R."/>
            <person name="Yang R."/>
            <person name="Briner A.E."/>
            <person name="Felis G.E."/>
            <person name="de Vos W.M."/>
            <person name="Barrangou R."/>
            <person name="Klaenhammer T.R."/>
            <person name="Caufield P.W."/>
            <person name="Cui Y."/>
            <person name="Zhang H."/>
            <person name="O'Toole P.W."/>
        </authorList>
    </citation>
    <scope>NUCLEOTIDE SEQUENCE [LARGE SCALE GENOMIC DNA]</scope>
    <source>
        <strain evidence="4 5">DSM 20593</strain>
    </source>
</reference>
<dbReference type="RefSeq" id="WP_057753332.1">
    <property type="nucleotide sequence ID" value="NZ_JQBP01000001.1"/>
</dbReference>
<feature type="compositionally biased region" description="Basic and acidic residues" evidence="2">
    <location>
        <begin position="17"/>
        <end position="41"/>
    </location>
</feature>
<evidence type="ECO:0000256" key="1">
    <source>
        <dbReference type="ARBA" id="ARBA00009129"/>
    </source>
</evidence>
<keyword evidence="5" id="KW-1185">Reference proteome</keyword>
<evidence type="ECO:0000313" key="4">
    <source>
        <dbReference type="EMBL" id="KRN75622.1"/>
    </source>
</evidence>
<dbReference type="InterPro" id="IPR036629">
    <property type="entry name" value="YjbJ_sf"/>
</dbReference>
<sequence length="68" mass="7202">MALDDKLDGMKDQAVGKTKEVSGKVTGDKQTEAEGKAEGLMGKAKEKFGDVKDAASDMAEGVKEKLKE</sequence>
<dbReference type="EMBL" id="JQBP01000001">
    <property type="protein sequence ID" value="KRN75622.1"/>
    <property type="molecule type" value="Genomic_DNA"/>
</dbReference>